<keyword evidence="9" id="KW-0807">Transducer</keyword>
<name>A0A482WG35_LAOST</name>
<keyword evidence="4" id="KW-0812">Transmembrane</keyword>
<evidence type="ECO:0000256" key="9">
    <source>
        <dbReference type="ARBA" id="ARBA00023224"/>
    </source>
</evidence>
<dbReference type="AlphaFoldDB" id="A0A482WG35"/>
<dbReference type="InterPro" id="IPR004117">
    <property type="entry name" value="7tm6_olfct_rcpt"/>
</dbReference>
<evidence type="ECO:0000313" key="11">
    <source>
        <dbReference type="Proteomes" id="UP000291343"/>
    </source>
</evidence>
<evidence type="ECO:0000256" key="7">
    <source>
        <dbReference type="ARBA" id="ARBA00023136"/>
    </source>
</evidence>
<keyword evidence="3" id="KW-0716">Sensory transduction</keyword>
<dbReference type="PANTHER" id="PTHR21137">
    <property type="entry name" value="ODORANT RECEPTOR"/>
    <property type="match status" value="1"/>
</dbReference>
<comment type="caution">
    <text evidence="10">The sequence shown here is derived from an EMBL/GenBank/DDBJ whole genome shotgun (WGS) entry which is preliminary data.</text>
</comment>
<keyword evidence="6" id="KW-1133">Transmembrane helix</keyword>
<keyword evidence="2" id="KW-1003">Cell membrane</keyword>
<evidence type="ECO:0000256" key="2">
    <source>
        <dbReference type="ARBA" id="ARBA00022475"/>
    </source>
</evidence>
<protein>
    <recommendedName>
        <fullName evidence="12">Odorant receptor</fullName>
    </recommendedName>
</protein>
<accession>A0A482WG35</accession>
<comment type="subcellular location">
    <subcellularLocation>
        <location evidence="1">Cell membrane</location>
        <topology evidence="1">Multi-pass membrane protein</topology>
    </subcellularLocation>
</comment>
<dbReference type="EMBL" id="QKKF02037370">
    <property type="protein sequence ID" value="RZF32252.1"/>
    <property type="molecule type" value="Genomic_DNA"/>
</dbReference>
<reference evidence="10 11" key="1">
    <citation type="journal article" date="2017" name="Gigascience">
        <title>Genome sequence of the small brown planthopper, Laodelphax striatellus.</title>
        <authorList>
            <person name="Zhu J."/>
            <person name="Jiang F."/>
            <person name="Wang X."/>
            <person name="Yang P."/>
            <person name="Bao Y."/>
            <person name="Zhao W."/>
            <person name="Wang W."/>
            <person name="Lu H."/>
            <person name="Wang Q."/>
            <person name="Cui N."/>
            <person name="Li J."/>
            <person name="Chen X."/>
            <person name="Luo L."/>
            <person name="Yu J."/>
            <person name="Kang L."/>
            <person name="Cui F."/>
        </authorList>
    </citation>
    <scope>NUCLEOTIDE SEQUENCE [LARGE SCALE GENOMIC DNA]</scope>
    <source>
        <strain evidence="10">Lst14</strain>
    </source>
</reference>
<evidence type="ECO:0000256" key="5">
    <source>
        <dbReference type="ARBA" id="ARBA00022725"/>
    </source>
</evidence>
<dbReference type="Pfam" id="PF02949">
    <property type="entry name" value="7tm_6"/>
    <property type="match status" value="1"/>
</dbReference>
<proteinExistence type="predicted"/>
<evidence type="ECO:0000256" key="8">
    <source>
        <dbReference type="ARBA" id="ARBA00023170"/>
    </source>
</evidence>
<organism evidence="10 11">
    <name type="scientific">Laodelphax striatellus</name>
    <name type="common">Small brown planthopper</name>
    <name type="synonym">Delphax striatella</name>
    <dbReference type="NCBI Taxonomy" id="195883"/>
    <lineage>
        <taxon>Eukaryota</taxon>
        <taxon>Metazoa</taxon>
        <taxon>Ecdysozoa</taxon>
        <taxon>Arthropoda</taxon>
        <taxon>Hexapoda</taxon>
        <taxon>Insecta</taxon>
        <taxon>Pterygota</taxon>
        <taxon>Neoptera</taxon>
        <taxon>Paraneoptera</taxon>
        <taxon>Hemiptera</taxon>
        <taxon>Auchenorrhyncha</taxon>
        <taxon>Fulgoroidea</taxon>
        <taxon>Delphacidae</taxon>
        <taxon>Criomorphinae</taxon>
        <taxon>Laodelphax</taxon>
    </lineage>
</organism>
<dbReference type="Proteomes" id="UP000291343">
    <property type="component" value="Unassembled WGS sequence"/>
</dbReference>
<sequence length="185" mass="21715">MDSIAEVDGYFEKVLESDDYKSATDSVRRQMENKLRKATSNLVKHHQSIYRKIKILSYGSTIRIFTSNCYLCLQIVIGITIFLKAEFVVKLKYGTMLLGLSMYEFVYNEIGQRLENEGEEIRMALYGSSWFVKPSWYRKALQIMMLRSNRLPRLGFLNIFSLNRKNKAEVMRAAYGYFNFLNEFS</sequence>
<evidence type="ECO:0000256" key="6">
    <source>
        <dbReference type="ARBA" id="ARBA00022989"/>
    </source>
</evidence>
<evidence type="ECO:0000256" key="1">
    <source>
        <dbReference type="ARBA" id="ARBA00004651"/>
    </source>
</evidence>
<dbReference type="PANTHER" id="PTHR21137:SF35">
    <property type="entry name" value="ODORANT RECEPTOR 19A-RELATED"/>
    <property type="match status" value="1"/>
</dbReference>
<dbReference type="InParanoid" id="A0A482WG35"/>
<dbReference type="OrthoDB" id="7542426at2759"/>
<keyword evidence="5" id="KW-0552">Olfaction</keyword>
<dbReference type="GO" id="GO:0005886">
    <property type="term" value="C:plasma membrane"/>
    <property type="evidence" value="ECO:0007669"/>
    <property type="project" value="UniProtKB-SubCell"/>
</dbReference>
<gene>
    <name evidence="10" type="ORF">LSTR_LSTR009481</name>
</gene>
<keyword evidence="8" id="KW-0675">Receptor</keyword>
<keyword evidence="11" id="KW-1185">Reference proteome</keyword>
<dbReference type="GO" id="GO:0007165">
    <property type="term" value="P:signal transduction"/>
    <property type="evidence" value="ECO:0007669"/>
    <property type="project" value="UniProtKB-KW"/>
</dbReference>
<dbReference type="STRING" id="195883.A0A482WG35"/>
<evidence type="ECO:0000256" key="4">
    <source>
        <dbReference type="ARBA" id="ARBA00022692"/>
    </source>
</evidence>
<evidence type="ECO:0000256" key="3">
    <source>
        <dbReference type="ARBA" id="ARBA00022606"/>
    </source>
</evidence>
<evidence type="ECO:0008006" key="12">
    <source>
        <dbReference type="Google" id="ProtNLM"/>
    </source>
</evidence>
<evidence type="ECO:0000313" key="10">
    <source>
        <dbReference type="EMBL" id="RZF32252.1"/>
    </source>
</evidence>
<dbReference type="GO" id="GO:0005549">
    <property type="term" value="F:odorant binding"/>
    <property type="evidence" value="ECO:0007669"/>
    <property type="project" value="InterPro"/>
</dbReference>
<keyword evidence="7" id="KW-0472">Membrane</keyword>
<dbReference type="GO" id="GO:0004984">
    <property type="term" value="F:olfactory receptor activity"/>
    <property type="evidence" value="ECO:0007669"/>
    <property type="project" value="InterPro"/>
</dbReference>